<dbReference type="InterPro" id="IPR002018">
    <property type="entry name" value="CarbesteraseB"/>
</dbReference>
<feature type="domain" description="Carboxylesterase type B" evidence="6">
    <location>
        <begin position="16"/>
        <end position="540"/>
    </location>
</feature>
<name>A0A9J2PV44_ASCLU</name>
<dbReference type="InterPro" id="IPR019826">
    <property type="entry name" value="Carboxylesterase_B_AS"/>
</dbReference>
<dbReference type="EC" id="3.1.1.-" evidence="4"/>
<keyword evidence="2" id="KW-0719">Serine esterase</keyword>
<evidence type="ECO:0000313" key="8">
    <source>
        <dbReference type="WBParaSite" id="ALUE_0001316901-mRNA-1"/>
    </source>
</evidence>
<dbReference type="PROSITE" id="PS00122">
    <property type="entry name" value="CARBOXYLESTERASE_B_1"/>
    <property type="match status" value="1"/>
</dbReference>
<protein>
    <recommendedName>
        <fullName evidence="4">Carboxylic ester hydrolase</fullName>
        <ecNumber evidence="4">3.1.1.-</ecNumber>
    </recommendedName>
</protein>
<dbReference type="PROSITE" id="PS00941">
    <property type="entry name" value="CARBOXYLESTERASE_B_2"/>
    <property type="match status" value="1"/>
</dbReference>
<dbReference type="GO" id="GO:0052689">
    <property type="term" value="F:carboxylic ester hydrolase activity"/>
    <property type="evidence" value="ECO:0007669"/>
    <property type="project" value="UniProtKB-KW"/>
</dbReference>
<sequence>MGNSFGHHFEETNLTSSVVKIESGQIVGKQFDVGNGQFVDAFLGIPFAKPPVGELRYQKPQKPDSWQGVRECKKHGPRAPQSDLALEKLSMRVPKSEDCLYLNVFAPEPFSNQGTGKAVLVFVHGGGFVTHTSANYGDIGICSWSFRHLCTKDVIVVTLQYRIGMLGFMATGDDNCVPNLGLWDQAFALHWVKDNIAAFGGDPDNITVFGQSAGGASVDMLCLSPYTRDLFSKVIPMGGSASCEWATNTAEDVRDAAMERAMLHGWSPPANANTSEVNRSLMEFLKKQTIKNLSLGILSKRKKETRISGLYFVPIIDGDFLPEPIAELRKKTPKKVCMTGTTEYEGLLMGAMAKERFSMKVLKNMIPNRITPEQFPNYEELRKKATSLYIEEGAPRSSQTRGYIKLLGDMMINNAVHEFAEDMTMAGHTVYLYSFEYCNEGNMGIFKYFYPFTAATHASELPYIFSKGLVTTFTPDAVDLRVLENFTTIFTNFAKYGDPNGVVAEKIWEPLTPSDTYKYLCITDELKMKSDYQGRRAAFWRELNNRTNDDAAKGEQTHIEFE</sequence>
<accession>A0A9J2PV44</accession>
<dbReference type="Gene3D" id="3.40.50.1820">
    <property type="entry name" value="alpha/beta hydrolase"/>
    <property type="match status" value="1"/>
</dbReference>
<evidence type="ECO:0000256" key="5">
    <source>
        <dbReference type="SAM" id="MobiDB-lite"/>
    </source>
</evidence>
<evidence type="ECO:0000256" key="3">
    <source>
        <dbReference type="ARBA" id="ARBA00022801"/>
    </source>
</evidence>
<dbReference type="Proteomes" id="UP000036681">
    <property type="component" value="Unplaced"/>
</dbReference>
<organism evidence="7 8">
    <name type="scientific">Ascaris lumbricoides</name>
    <name type="common">Giant roundworm</name>
    <dbReference type="NCBI Taxonomy" id="6252"/>
    <lineage>
        <taxon>Eukaryota</taxon>
        <taxon>Metazoa</taxon>
        <taxon>Ecdysozoa</taxon>
        <taxon>Nematoda</taxon>
        <taxon>Chromadorea</taxon>
        <taxon>Rhabditida</taxon>
        <taxon>Spirurina</taxon>
        <taxon>Ascaridomorpha</taxon>
        <taxon>Ascaridoidea</taxon>
        <taxon>Ascarididae</taxon>
        <taxon>Ascaris</taxon>
    </lineage>
</organism>
<evidence type="ECO:0000313" key="7">
    <source>
        <dbReference type="Proteomes" id="UP000036681"/>
    </source>
</evidence>
<comment type="similarity">
    <text evidence="1 4">Belongs to the type-B carboxylesterase/lipase family.</text>
</comment>
<keyword evidence="3 4" id="KW-0378">Hydrolase</keyword>
<feature type="region of interest" description="Disordered" evidence="5">
    <location>
        <begin position="58"/>
        <end position="79"/>
    </location>
</feature>
<dbReference type="WBParaSite" id="ALUE_0001316901-mRNA-1">
    <property type="protein sequence ID" value="ALUE_0001316901-mRNA-1"/>
    <property type="gene ID" value="ALUE_0001316901"/>
</dbReference>
<dbReference type="InterPro" id="IPR019819">
    <property type="entry name" value="Carboxylesterase_B_CS"/>
</dbReference>
<dbReference type="Pfam" id="PF00135">
    <property type="entry name" value="COesterase"/>
    <property type="match status" value="1"/>
</dbReference>
<dbReference type="SUPFAM" id="SSF53474">
    <property type="entry name" value="alpha/beta-Hydrolases"/>
    <property type="match status" value="1"/>
</dbReference>
<dbReference type="AlphaFoldDB" id="A0A9J2PV44"/>
<reference evidence="8" key="1">
    <citation type="submission" date="2023-03" db="UniProtKB">
        <authorList>
            <consortium name="WormBaseParasite"/>
        </authorList>
    </citation>
    <scope>IDENTIFICATION</scope>
</reference>
<keyword evidence="7" id="KW-1185">Reference proteome</keyword>
<evidence type="ECO:0000259" key="6">
    <source>
        <dbReference type="Pfam" id="PF00135"/>
    </source>
</evidence>
<evidence type="ECO:0000256" key="4">
    <source>
        <dbReference type="RuleBase" id="RU361235"/>
    </source>
</evidence>
<dbReference type="InterPro" id="IPR029058">
    <property type="entry name" value="AB_hydrolase_fold"/>
</dbReference>
<evidence type="ECO:0000256" key="1">
    <source>
        <dbReference type="ARBA" id="ARBA00005964"/>
    </source>
</evidence>
<proteinExistence type="inferred from homology"/>
<evidence type="ECO:0000256" key="2">
    <source>
        <dbReference type="ARBA" id="ARBA00022487"/>
    </source>
</evidence>
<dbReference type="PANTHER" id="PTHR44590:SF3">
    <property type="entry name" value="CARBOXYLESTERASE TYPE B DOMAIN-CONTAINING PROTEIN"/>
    <property type="match status" value="1"/>
</dbReference>
<dbReference type="PANTHER" id="PTHR44590">
    <property type="entry name" value="CARBOXYLIC ESTER HYDROLASE-RELATED"/>
    <property type="match status" value="1"/>
</dbReference>